<keyword evidence="3" id="KW-0547">Nucleotide-binding</keyword>
<protein>
    <submittedName>
        <fullName evidence="6">ABC transporter ATP-binding protein</fullName>
    </submittedName>
</protein>
<reference evidence="6 7" key="1">
    <citation type="submission" date="2024-01" db="EMBL/GenBank/DDBJ databases">
        <title>Complete genome sequence of Citroniella saccharovorans strain M6.X9, isolated from human fecal sample.</title>
        <authorList>
            <person name="Cheng G."/>
            <person name="Westerholm M."/>
            <person name="Schnurer A."/>
        </authorList>
    </citation>
    <scope>NUCLEOTIDE SEQUENCE [LARGE SCALE GENOMIC DNA]</scope>
    <source>
        <strain evidence="6 7">DSM 29873</strain>
    </source>
</reference>
<sequence>MIEIKNLTKVYKLSSKMKKELKTNDDKKIAVNNLSLSIKDGEVFGLLGTNGAGKTTTLRIIATLLKPTEGSVEVSGFDTVIEGDKVRKEIGFLTSEIKLDPNFSPDYLYDFFRELRSIPKDVATNQKEKLFKYFDIENFKDKKVEELSTGMNQKAAIAISLMHNPNIVIFDEPTSGLDIVTARSVLDYIKLLKEQNKTVIMSTHNMSEAEKVCDRIGIIIDGKLVFVGTLSEVKEKTKTKDLEEAFFTLYLENKGEL</sequence>
<accession>A0AAW9MTE0</accession>
<evidence type="ECO:0000256" key="1">
    <source>
        <dbReference type="ARBA" id="ARBA00005417"/>
    </source>
</evidence>
<keyword evidence="2" id="KW-0813">Transport</keyword>
<comment type="similarity">
    <text evidence="1">Belongs to the ABC transporter superfamily.</text>
</comment>
<dbReference type="Pfam" id="PF00005">
    <property type="entry name" value="ABC_tran"/>
    <property type="match status" value="1"/>
</dbReference>
<evidence type="ECO:0000256" key="3">
    <source>
        <dbReference type="ARBA" id="ARBA00022741"/>
    </source>
</evidence>
<gene>
    <name evidence="6" type="ORF">VLK81_04760</name>
</gene>
<dbReference type="PANTHER" id="PTHR42711">
    <property type="entry name" value="ABC TRANSPORTER ATP-BINDING PROTEIN"/>
    <property type="match status" value="1"/>
</dbReference>
<evidence type="ECO:0000256" key="2">
    <source>
        <dbReference type="ARBA" id="ARBA00022448"/>
    </source>
</evidence>
<dbReference type="GO" id="GO:0016887">
    <property type="term" value="F:ATP hydrolysis activity"/>
    <property type="evidence" value="ECO:0007669"/>
    <property type="project" value="InterPro"/>
</dbReference>
<dbReference type="GO" id="GO:0005524">
    <property type="term" value="F:ATP binding"/>
    <property type="evidence" value="ECO:0007669"/>
    <property type="project" value="UniProtKB-KW"/>
</dbReference>
<keyword evidence="4 6" id="KW-0067">ATP-binding</keyword>
<dbReference type="Gene3D" id="3.40.50.300">
    <property type="entry name" value="P-loop containing nucleotide triphosphate hydrolases"/>
    <property type="match status" value="1"/>
</dbReference>
<proteinExistence type="inferred from homology"/>
<dbReference type="SMART" id="SM00382">
    <property type="entry name" value="AAA"/>
    <property type="match status" value="1"/>
</dbReference>
<dbReference type="PROSITE" id="PS50893">
    <property type="entry name" value="ABC_TRANSPORTER_2"/>
    <property type="match status" value="1"/>
</dbReference>
<comment type="caution">
    <text evidence="6">The sequence shown here is derived from an EMBL/GenBank/DDBJ whole genome shotgun (WGS) entry which is preliminary data.</text>
</comment>
<organism evidence="6 7">
    <name type="scientific">Citroniella saccharovorans</name>
    <dbReference type="NCBI Taxonomy" id="2053367"/>
    <lineage>
        <taxon>Bacteria</taxon>
        <taxon>Bacillati</taxon>
        <taxon>Bacillota</taxon>
        <taxon>Tissierellia</taxon>
        <taxon>Tissierellales</taxon>
        <taxon>Peptoniphilaceae</taxon>
        <taxon>Citroniella</taxon>
    </lineage>
</organism>
<dbReference type="InterPro" id="IPR003593">
    <property type="entry name" value="AAA+_ATPase"/>
</dbReference>
<name>A0AAW9MTE0_9FIRM</name>
<feature type="domain" description="ABC transporter" evidence="5">
    <location>
        <begin position="2"/>
        <end position="246"/>
    </location>
</feature>
<dbReference type="InterPro" id="IPR003439">
    <property type="entry name" value="ABC_transporter-like_ATP-bd"/>
</dbReference>
<evidence type="ECO:0000313" key="6">
    <source>
        <dbReference type="EMBL" id="MEB3429331.1"/>
    </source>
</evidence>
<dbReference type="InterPro" id="IPR050763">
    <property type="entry name" value="ABC_transporter_ATP-binding"/>
</dbReference>
<dbReference type="InterPro" id="IPR027417">
    <property type="entry name" value="P-loop_NTPase"/>
</dbReference>
<dbReference type="AlphaFoldDB" id="A0AAW9MTE0"/>
<evidence type="ECO:0000259" key="5">
    <source>
        <dbReference type="PROSITE" id="PS50893"/>
    </source>
</evidence>
<dbReference type="Proteomes" id="UP001357733">
    <property type="component" value="Unassembled WGS sequence"/>
</dbReference>
<evidence type="ECO:0000313" key="7">
    <source>
        <dbReference type="Proteomes" id="UP001357733"/>
    </source>
</evidence>
<dbReference type="SUPFAM" id="SSF52540">
    <property type="entry name" value="P-loop containing nucleoside triphosphate hydrolases"/>
    <property type="match status" value="1"/>
</dbReference>
<dbReference type="PANTHER" id="PTHR42711:SF5">
    <property type="entry name" value="ABC TRANSPORTER ATP-BINDING PROTEIN NATA"/>
    <property type="match status" value="1"/>
</dbReference>
<dbReference type="RefSeq" id="WP_324619528.1">
    <property type="nucleotide sequence ID" value="NZ_JAYKOT010000003.1"/>
</dbReference>
<keyword evidence="7" id="KW-1185">Reference proteome</keyword>
<evidence type="ECO:0000256" key="4">
    <source>
        <dbReference type="ARBA" id="ARBA00022840"/>
    </source>
</evidence>
<dbReference type="EMBL" id="JAYKOT010000003">
    <property type="protein sequence ID" value="MEB3429331.1"/>
    <property type="molecule type" value="Genomic_DNA"/>
</dbReference>